<sequence>MVSLWRKGEEKRNDVEEGEEGVKASLLHQQCEAAVSEVLATVNTVQYLIKSIEEITGKPFHRERIKCVTLNRGIHSGGGGAVGNNGSGLLDGNVMAGYMWRRVREDCEKGDILLVEELMVGKGGNSGTNIPDKRTIETVERNLRHELIHAFDDTRGVIEASDCIHQACSEIRAARLSGDCFVGEELKRGRLDPLRSGMRCVKRRATLAVEKNPVCRGFSERAVERVFKRCYSDYEPFAAPIYAMGSYGEEKFK</sequence>
<comment type="similarity">
    <text evidence="1 6">Belongs to the peptidase M76 family.</text>
</comment>
<evidence type="ECO:0000256" key="4">
    <source>
        <dbReference type="ARBA" id="ARBA00022801"/>
    </source>
</evidence>
<comment type="caution">
    <text evidence="7">The sequence shown here is derived from an EMBL/GenBank/DDBJ whole genome shotgun (WGS) entry which is preliminary data.</text>
</comment>
<organism evidence="7 8">
    <name type="scientific">Trypanosoma cruzi marinkellei</name>
    <dbReference type="NCBI Taxonomy" id="85056"/>
    <lineage>
        <taxon>Eukaryota</taxon>
        <taxon>Discoba</taxon>
        <taxon>Euglenozoa</taxon>
        <taxon>Kinetoplastea</taxon>
        <taxon>Metakinetoplastina</taxon>
        <taxon>Trypanosomatida</taxon>
        <taxon>Trypanosomatidae</taxon>
        <taxon>Trypanosoma</taxon>
        <taxon>Schizotrypanum</taxon>
    </lineage>
</organism>
<protein>
    <recommendedName>
        <fullName evidence="6">Mitochondrial inner membrane protease ATP23</fullName>
        <ecNumber evidence="6">3.4.24.-</ecNumber>
    </recommendedName>
</protein>
<keyword evidence="3 6" id="KW-0479">Metal-binding</keyword>
<dbReference type="GO" id="GO:0033615">
    <property type="term" value="P:mitochondrial proton-transporting ATP synthase complex assembly"/>
    <property type="evidence" value="ECO:0007669"/>
    <property type="project" value="TreeGrafter"/>
</dbReference>
<dbReference type="Pfam" id="PF09768">
    <property type="entry name" value="Peptidase_M76"/>
    <property type="match status" value="1"/>
</dbReference>
<proteinExistence type="inferred from homology"/>
<dbReference type="PANTHER" id="PTHR21711:SF0">
    <property type="entry name" value="MITOCHONDRIAL INNER MEMBRANE PROTEASE ATP23 HOMOLOG"/>
    <property type="match status" value="1"/>
</dbReference>
<evidence type="ECO:0000256" key="3">
    <source>
        <dbReference type="ARBA" id="ARBA00022723"/>
    </source>
</evidence>
<dbReference type="EC" id="3.4.24.-" evidence="6"/>
<dbReference type="GO" id="GO:0004222">
    <property type="term" value="F:metalloendopeptidase activity"/>
    <property type="evidence" value="ECO:0007669"/>
    <property type="project" value="InterPro"/>
</dbReference>
<dbReference type="InterPro" id="IPR019165">
    <property type="entry name" value="Peptidase_M76_ATP23"/>
</dbReference>
<keyword evidence="5 6" id="KW-0482">Metalloprotease</keyword>
<evidence type="ECO:0000256" key="1">
    <source>
        <dbReference type="ARBA" id="ARBA00009915"/>
    </source>
</evidence>
<dbReference type="GO" id="GO:0034982">
    <property type="term" value="P:mitochondrial protein processing"/>
    <property type="evidence" value="ECO:0007669"/>
    <property type="project" value="TreeGrafter"/>
</dbReference>
<evidence type="ECO:0000256" key="6">
    <source>
        <dbReference type="RuleBase" id="RU364057"/>
    </source>
</evidence>
<dbReference type="OrthoDB" id="285308at2759"/>
<dbReference type="EMBL" id="AHKC01009831">
    <property type="protein sequence ID" value="EKF32459.1"/>
    <property type="molecule type" value="Genomic_DNA"/>
</dbReference>
<keyword evidence="8" id="KW-1185">Reference proteome</keyword>
<keyword evidence="2 6" id="KW-0645">Protease</keyword>
<evidence type="ECO:0000313" key="7">
    <source>
        <dbReference type="EMBL" id="EKF32459.1"/>
    </source>
</evidence>
<dbReference type="GO" id="GO:0046872">
    <property type="term" value="F:metal ion binding"/>
    <property type="evidence" value="ECO:0007669"/>
    <property type="project" value="UniProtKB-KW"/>
</dbReference>
<accession>K2N3F0</accession>
<dbReference type="GO" id="GO:0005739">
    <property type="term" value="C:mitochondrion"/>
    <property type="evidence" value="ECO:0007669"/>
    <property type="project" value="GOC"/>
</dbReference>
<reference evidence="7 8" key="1">
    <citation type="journal article" date="2012" name="BMC Genomics">
        <title>Comparative genomic analysis of human infective Trypanosoma cruzi lineages with the bat-restricted subspecies T. cruzi marinkellei.</title>
        <authorList>
            <person name="Franzen O."/>
            <person name="Talavera-Lopez C."/>
            <person name="Ochaya S."/>
            <person name="Butler C.E."/>
            <person name="Messenger L.A."/>
            <person name="Lewis M.D."/>
            <person name="Llewellyn M.S."/>
            <person name="Marinkelle C.J."/>
            <person name="Tyler K.M."/>
            <person name="Miles M.A."/>
            <person name="Andersson B."/>
        </authorList>
    </citation>
    <scope>NUCLEOTIDE SEQUENCE [LARGE SCALE GENOMIC DNA]</scope>
    <source>
        <strain evidence="7 8">B7</strain>
    </source>
</reference>
<evidence type="ECO:0000256" key="2">
    <source>
        <dbReference type="ARBA" id="ARBA00022670"/>
    </source>
</evidence>
<dbReference type="PANTHER" id="PTHR21711">
    <property type="entry name" value="MITOCHONDRIAL INNER MEMBRANE PROTEASE"/>
    <property type="match status" value="1"/>
</dbReference>
<evidence type="ECO:0000256" key="5">
    <source>
        <dbReference type="ARBA" id="ARBA00023049"/>
    </source>
</evidence>
<dbReference type="Proteomes" id="UP000007350">
    <property type="component" value="Unassembled WGS sequence"/>
</dbReference>
<keyword evidence="4 6" id="KW-0378">Hydrolase</keyword>
<dbReference type="AlphaFoldDB" id="K2N3F0"/>
<name>K2N3F0_TRYCR</name>
<evidence type="ECO:0000313" key="8">
    <source>
        <dbReference type="Proteomes" id="UP000007350"/>
    </source>
</evidence>
<gene>
    <name evidence="7" type="ORF">MOQ_003689</name>
</gene>